<gene>
    <name evidence="2" type="ORF">LCGC14_2535290</name>
</gene>
<dbReference type="Gene3D" id="3.40.50.720">
    <property type="entry name" value="NAD(P)-binding Rossmann-like Domain"/>
    <property type="match status" value="1"/>
</dbReference>
<feature type="domain" description="NAD-dependent epimerase/dehydratase" evidence="1">
    <location>
        <begin position="3"/>
        <end position="72"/>
    </location>
</feature>
<proteinExistence type="predicted"/>
<comment type="caution">
    <text evidence="2">The sequence shown here is derived from an EMBL/GenBank/DDBJ whole genome shotgun (WGS) entry which is preliminary data.</text>
</comment>
<accession>A0A0F9DKE5</accession>
<evidence type="ECO:0000313" key="2">
    <source>
        <dbReference type="EMBL" id="KKL12483.1"/>
    </source>
</evidence>
<organism evidence="2">
    <name type="scientific">marine sediment metagenome</name>
    <dbReference type="NCBI Taxonomy" id="412755"/>
    <lineage>
        <taxon>unclassified sequences</taxon>
        <taxon>metagenomes</taxon>
        <taxon>ecological metagenomes</taxon>
    </lineage>
</organism>
<reference evidence="2" key="1">
    <citation type="journal article" date="2015" name="Nature">
        <title>Complex archaea that bridge the gap between prokaryotes and eukaryotes.</title>
        <authorList>
            <person name="Spang A."/>
            <person name="Saw J.H."/>
            <person name="Jorgensen S.L."/>
            <person name="Zaremba-Niedzwiedzka K."/>
            <person name="Martijn J."/>
            <person name="Lind A.E."/>
            <person name="van Eijk R."/>
            <person name="Schleper C."/>
            <person name="Guy L."/>
            <person name="Ettema T.J."/>
        </authorList>
    </citation>
    <scope>NUCLEOTIDE SEQUENCE</scope>
</reference>
<sequence>MLILLTGSTGFIGSRLEEELTSRGHDVHQLVRYLAGGRYSFHDNERVHFADMRDSDSVRAVVLEVMPRVIISRQRAFFWKNALDTHISSTSPSSQWRCPRCPRCPSHD</sequence>
<evidence type="ECO:0000259" key="1">
    <source>
        <dbReference type="Pfam" id="PF01370"/>
    </source>
</evidence>
<dbReference type="AlphaFoldDB" id="A0A0F9DKE5"/>
<dbReference type="InterPro" id="IPR001509">
    <property type="entry name" value="Epimerase_deHydtase"/>
</dbReference>
<name>A0A0F9DKE5_9ZZZZ</name>
<protein>
    <recommendedName>
        <fullName evidence="1">NAD-dependent epimerase/dehydratase domain-containing protein</fullName>
    </recommendedName>
</protein>
<dbReference type="InterPro" id="IPR036291">
    <property type="entry name" value="NAD(P)-bd_dom_sf"/>
</dbReference>
<dbReference type="Pfam" id="PF01370">
    <property type="entry name" value="Epimerase"/>
    <property type="match status" value="1"/>
</dbReference>
<dbReference type="EMBL" id="LAZR01041236">
    <property type="protein sequence ID" value="KKL12483.1"/>
    <property type="molecule type" value="Genomic_DNA"/>
</dbReference>
<dbReference type="SUPFAM" id="SSF51735">
    <property type="entry name" value="NAD(P)-binding Rossmann-fold domains"/>
    <property type="match status" value="1"/>
</dbReference>